<organism evidence="2 3">
    <name type="scientific">Phenylobacterium terrae</name>
    <dbReference type="NCBI Taxonomy" id="2665495"/>
    <lineage>
        <taxon>Bacteria</taxon>
        <taxon>Pseudomonadati</taxon>
        <taxon>Pseudomonadota</taxon>
        <taxon>Alphaproteobacteria</taxon>
        <taxon>Caulobacterales</taxon>
        <taxon>Caulobacteraceae</taxon>
        <taxon>Phenylobacterium</taxon>
    </lineage>
</organism>
<dbReference type="Pfam" id="PF08242">
    <property type="entry name" value="Methyltransf_12"/>
    <property type="match status" value="1"/>
</dbReference>
<comment type="caution">
    <text evidence="2">The sequence shown here is derived from an EMBL/GenBank/DDBJ whole genome shotgun (WGS) entry which is preliminary data.</text>
</comment>
<sequence length="402" mass="44804">MAVEQARAPDLSFDDIDPRYRAFIEDYIGLYGLDAAAFCRPLPRADEMFFKAILPNYEQDASIAAFKFTEATLRHFDTVRQIVDGAFGGFEKLGSFLDFASGYGRLTRIMLQKLRPDQIHVADIYKDAVDWQRQAFGVAGTYSTPDPAHLQHADRHDLIFVGSLFSHLPAELFHRWLAALYGLLTPGGVLAFSVHDESFLPQGEAMDASGIRYFRFSESGSLDADIYGMSYVSEAFVGEAIGRLPGRPAWRRFHKGAYENQDLYVVGAPGKDVSNVFVASTPMGGFETATHLTNGTVEFSGWALERTPGRRLTRLSVQLGGETRLEVAPDCERPDVLTHFPKAANTPIGWRFRLGPELARPGEMIRLRMDSDSGLFGCAYAEFPPRFAMTYAGWSRRALRQG</sequence>
<name>A0ABW4N449_9CAUL</name>
<feature type="domain" description="Methyltransferase type 12" evidence="1">
    <location>
        <begin position="97"/>
        <end position="190"/>
    </location>
</feature>
<dbReference type="Gene3D" id="3.40.50.150">
    <property type="entry name" value="Vaccinia Virus protein VP39"/>
    <property type="match status" value="1"/>
</dbReference>
<accession>A0ABW4N449</accession>
<keyword evidence="3" id="KW-1185">Reference proteome</keyword>
<keyword evidence="2" id="KW-0489">Methyltransferase</keyword>
<dbReference type="GO" id="GO:0032259">
    <property type="term" value="P:methylation"/>
    <property type="evidence" value="ECO:0007669"/>
    <property type="project" value="UniProtKB-KW"/>
</dbReference>
<dbReference type="RefSeq" id="WP_377284017.1">
    <property type="nucleotide sequence ID" value="NZ_JBHRSI010000010.1"/>
</dbReference>
<evidence type="ECO:0000313" key="2">
    <source>
        <dbReference type="EMBL" id="MFD1783440.1"/>
    </source>
</evidence>
<evidence type="ECO:0000313" key="3">
    <source>
        <dbReference type="Proteomes" id="UP001597237"/>
    </source>
</evidence>
<dbReference type="InterPro" id="IPR029063">
    <property type="entry name" value="SAM-dependent_MTases_sf"/>
</dbReference>
<evidence type="ECO:0000259" key="1">
    <source>
        <dbReference type="Pfam" id="PF08242"/>
    </source>
</evidence>
<dbReference type="Proteomes" id="UP001597237">
    <property type="component" value="Unassembled WGS sequence"/>
</dbReference>
<dbReference type="CDD" id="cd02440">
    <property type="entry name" value="AdoMet_MTases"/>
    <property type="match status" value="1"/>
</dbReference>
<gene>
    <name evidence="2" type="ORF">ACFSC0_08550</name>
</gene>
<dbReference type="InterPro" id="IPR013217">
    <property type="entry name" value="Methyltransf_12"/>
</dbReference>
<dbReference type="EMBL" id="JBHUEY010000001">
    <property type="protein sequence ID" value="MFD1783440.1"/>
    <property type="molecule type" value="Genomic_DNA"/>
</dbReference>
<keyword evidence="2" id="KW-0808">Transferase</keyword>
<dbReference type="GO" id="GO:0008168">
    <property type="term" value="F:methyltransferase activity"/>
    <property type="evidence" value="ECO:0007669"/>
    <property type="project" value="UniProtKB-KW"/>
</dbReference>
<reference evidence="3" key="1">
    <citation type="journal article" date="2019" name="Int. J. Syst. Evol. Microbiol.">
        <title>The Global Catalogue of Microorganisms (GCM) 10K type strain sequencing project: providing services to taxonomists for standard genome sequencing and annotation.</title>
        <authorList>
            <consortium name="The Broad Institute Genomics Platform"/>
            <consortium name="The Broad Institute Genome Sequencing Center for Infectious Disease"/>
            <person name="Wu L."/>
            <person name="Ma J."/>
        </authorList>
    </citation>
    <scope>NUCLEOTIDE SEQUENCE [LARGE SCALE GENOMIC DNA]</scope>
    <source>
        <strain evidence="3">DFY28</strain>
    </source>
</reference>
<proteinExistence type="predicted"/>
<protein>
    <submittedName>
        <fullName evidence="2">Class I SAM-dependent methyltransferase</fullName>
    </submittedName>
</protein>
<dbReference type="SUPFAM" id="SSF53335">
    <property type="entry name" value="S-adenosyl-L-methionine-dependent methyltransferases"/>
    <property type="match status" value="1"/>
</dbReference>